<evidence type="ECO:0000259" key="2">
    <source>
        <dbReference type="Pfam" id="PF03448"/>
    </source>
</evidence>
<feature type="domain" description="Magnesium transporter MgtE intracellular" evidence="2">
    <location>
        <begin position="104"/>
        <end position="167"/>
    </location>
</feature>
<gene>
    <name evidence="3" type="ORF">FCU45_09590</name>
</gene>
<dbReference type="Proteomes" id="UP000309561">
    <property type="component" value="Unassembled WGS sequence"/>
</dbReference>
<evidence type="ECO:0000313" key="4">
    <source>
        <dbReference type="Proteomes" id="UP000309561"/>
    </source>
</evidence>
<dbReference type="Pfam" id="PF03448">
    <property type="entry name" value="MgtE_N"/>
    <property type="match status" value="1"/>
</dbReference>
<evidence type="ECO:0000256" key="1">
    <source>
        <dbReference type="SAM" id="Coils"/>
    </source>
</evidence>
<keyword evidence="4" id="KW-1185">Reference proteome</keyword>
<reference evidence="3 4" key="1">
    <citation type="submission" date="2019-04" db="EMBL/GenBank/DDBJ databases">
        <title>Sulfurimonas crateris sp. nov. a facultative anaerobic sulfur-oxidizing chemolithautotrophic bacterium isolated from a terrestrial mud vulcano.</title>
        <authorList>
            <person name="Ratnikova N.M."/>
            <person name="Slobodkin A.I."/>
            <person name="Merkel A.Y."/>
            <person name="Novikov A."/>
            <person name="Bonch-Osmolovskaya E.A."/>
            <person name="Slobodkina G.B."/>
        </authorList>
    </citation>
    <scope>NUCLEOTIDE SEQUENCE [LARGE SCALE GENOMIC DNA]</scope>
    <source>
        <strain evidence="3 4">SN118</strain>
    </source>
</reference>
<dbReference type="EMBL" id="SZPX01000007">
    <property type="protein sequence ID" value="TKI68779.1"/>
    <property type="molecule type" value="Genomic_DNA"/>
</dbReference>
<dbReference type="InterPro" id="IPR006668">
    <property type="entry name" value="Mg_transptr_MgtE_intracell_dom"/>
</dbReference>
<feature type="coiled-coil region" evidence="1">
    <location>
        <begin position="83"/>
        <end position="110"/>
    </location>
</feature>
<sequence length="169" mass="18777">MKLLIAALFTLTSLDALETSDKLFECTEIFKARKSELLVELERIDEQKQALSALKTATEELLVKREAKVSQDEEAVERKLLEISSKENSIKKMLKKNEEILKEIKNLKMDKMSETFAKMKAASAAGVLSEMSPQDAAAILSSLKPKTVGTILSKMDAKKASELTLILSE</sequence>
<dbReference type="AlphaFoldDB" id="A0A4U2Z3V6"/>
<comment type="caution">
    <text evidence="3">The sequence shown here is derived from an EMBL/GenBank/DDBJ whole genome shotgun (WGS) entry which is preliminary data.</text>
</comment>
<evidence type="ECO:0000313" key="3">
    <source>
        <dbReference type="EMBL" id="TKI68779.1"/>
    </source>
</evidence>
<name>A0A4U2Z3V6_9BACT</name>
<keyword evidence="1" id="KW-0175">Coiled coil</keyword>
<accession>A0A4U2Z3V6</accession>
<proteinExistence type="predicted"/>
<dbReference type="OrthoDB" id="5359821at2"/>
<dbReference type="InterPro" id="IPR038076">
    <property type="entry name" value="MgtE_N_sf"/>
</dbReference>
<protein>
    <submittedName>
        <fullName evidence="3">PDP protein</fullName>
    </submittedName>
</protein>
<dbReference type="SUPFAM" id="SSF158791">
    <property type="entry name" value="MgtE N-terminal domain-like"/>
    <property type="match status" value="1"/>
</dbReference>
<organism evidence="3 4">
    <name type="scientific">Sulfurimonas crateris</name>
    <dbReference type="NCBI Taxonomy" id="2574727"/>
    <lineage>
        <taxon>Bacteria</taxon>
        <taxon>Pseudomonadati</taxon>
        <taxon>Campylobacterota</taxon>
        <taxon>Epsilonproteobacteria</taxon>
        <taxon>Campylobacterales</taxon>
        <taxon>Sulfurimonadaceae</taxon>
        <taxon>Sulfurimonas</taxon>
    </lineage>
</organism>
<dbReference type="Gene3D" id="1.25.60.10">
    <property type="entry name" value="MgtE N-terminal domain-like"/>
    <property type="match status" value="1"/>
</dbReference>